<feature type="transmembrane region" description="Helical" evidence="1">
    <location>
        <begin position="20"/>
        <end position="48"/>
    </location>
</feature>
<proteinExistence type="predicted"/>
<dbReference type="AlphaFoldDB" id="A0A369UXB8"/>
<keyword evidence="1" id="KW-1133">Transmembrane helix</keyword>
<keyword evidence="1" id="KW-0472">Membrane</keyword>
<sequence>MGAAAPFTADGIGGTVSAAFASLLVPMVLVLVGLWLACAVLGVHGLLLGRLPGGWLSRHVRQPRLWGAGALLVACGGVVHSTVVVIGVRLIALGHVVKPTP</sequence>
<feature type="transmembrane region" description="Helical" evidence="1">
    <location>
        <begin position="69"/>
        <end position="92"/>
    </location>
</feature>
<evidence type="ECO:0000313" key="3">
    <source>
        <dbReference type="Proteomes" id="UP000253742"/>
    </source>
</evidence>
<keyword evidence="1" id="KW-0812">Transmembrane</keyword>
<protein>
    <submittedName>
        <fullName evidence="2">Uncharacterized protein</fullName>
    </submittedName>
</protein>
<evidence type="ECO:0000313" key="2">
    <source>
        <dbReference type="EMBL" id="RDD85396.1"/>
    </source>
</evidence>
<comment type="caution">
    <text evidence="2">The sequence shown here is derived from an EMBL/GenBank/DDBJ whole genome shotgun (WGS) entry which is preliminary data.</text>
</comment>
<gene>
    <name evidence="2" type="ORF">DVZ84_30255</name>
</gene>
<dbReference type="EMBL" id="QQBH01000027">
    <property type="protein sequence ID" value="RDD85396.1"/>
    <property type="molecule type" value="Genomic_DNA"/>
</dbReference>
<organism evidence="2 3">
    <name type="scientific">Streptomyces parvulus</name>
    <dbReference type="NCBI Taxonomy" id="146923"/>
    <lineage>
        <taxon>Bacteria</taxon>
        <taxon>Bacillati</taxon>
        <taxon>Actinomycetota</taxon>
        <taxon>Actinomycetes</taxon>
        <taxon>Kitasatosporales</taxon>
        <taxon>Streptomycetaceae</taxon>
        <taxon>Streptomyces</taxon>
    </lineage>
</organism>
<name>A0A369UXB8_9ACTN</name>
<reference evidence="2 3" key="1">
    <citation type="submission" date="2018-07" db="EMBL/GenBank/DDBJ databases">
        <title>Genome guided investigation of antibiotics producing actinomycetales strain isolated from a Macau mangrove ecosystem.</title>
        <authorList>
            <person name="Hu D."/>
        </authorList>
    </citation>
    <scope>NUCLEOTIDE SEQUENCE [LARGE SCALE GENOMIC DNA]</scope>
    <source>
        <strain evidence="2 3">2297</strain>
    </source>
</reference>
<dbReference type="Proteomes" id="UP000253742">
    <property type="component" value="Unassembled WGS sequence"/>
</dbReference>
<evidence type="ECO:0000256" key="1">
    <source>
        <dbReference type="SAM" id="Phobius"/>
    </source>
</evidence>
<accession>A0A369UXB8</accession>